<evidence type="ECO:0000313" key="2">
    <source>
        <dbReference type="Proteomes" id="UP001257659"/>
    </source>
</evidence>
<organism evidence="1 2">
    <name type="scientific">Mesonia maritima</name>
    <dbReference type="NCBI Taxonomy" id="1793873"/>
    <lineage>
        <taxon>Bacteria</taxon>
        <taxon>Pseudomonadati</taxon>
        <taxon>Bacteroidota</taxon>
        <taxon>Flavobacteriia</taxon>
        <taxon>Flavobacteriales</taxon>
        <taxon>Flavobacteriaceae</taxon>
        <taxon>Mesonia</taxon>
    </lineage>
</organism>
<evidence type="ECO:0000313" key="1">
    <source>
        <dbReference type="EMBL" id="MDR6301873.1"/>
    </source>
</evidence>
<gene>
    <name evidence="1" type="ORF">GGR31_002545</name>
</gene>
<sequence length="45" mass="5183">MKSTSRYVYIVFSCLLFLSCSKEKAKKENETTLIEQEKNSSGTFI</sequence>
<dbReference type="Proteomes" id="UP001257659">
    <property type="component" value="Unassembled WGS sequence"/>
</dbReference>
<dbReference type="PROSITE" id="PS51257">
    <property type="entry name" value="PROKAR_LIPOPROTEIN"/>
    <property type="match status" value="1"/>
</dbReference>
<accession>A0ABU1KBB4</accession>
<name>A0ABU1KBB4_9FLAO</name>
<dbReference type="EMBL" id="JAVDQA010000008">
    <property type="protein sequence ID" value="MDR6301873.1"/>
    <property type="molecule type" value="Genomic_DNA"/>
</dbReference>
<keyword evidence="1" id="KW-0449">Lipoprotein</keyword>
<keyword evidence="2" id="KW-1185">Reference proteome</keyword>
<proteinExistence type="predicted"/>
<reference evidence="1 2" key="1">
    <citation type="submission" date="2023-07" db="EMBL/GenBank/DDBJ databases">
        <title>Genomic Encyclopedia of Type Strains, Phase IV (KMG-IV): sequencing the most valuable type-strain genomes for metagenomic binning, comparative biology and taxonomic classification.</title>
        <authorList>
            <person name="Goeker M."/>
        </authorList>
    </citation>
    <scope>NUCLEOTIDE SEQUENCE [LARGE SCALE GENOMIC DNA]</scope>
    <source>
        <strain evidence="1 2">DSM 102814</strain>
    </source>
</reference>
<comment type="caution">
    <text evidence="1">The sequence shown here is derived from an EMBL/GenBank/DDBJ whole genome shotgun (WGS) entry which is preliminary data.</text>
</comment>
<protein>
    <submittedName>
        <fullName evidence="1">PBP1b-binding outer membrane lipoprotein LpoB</fullName>
    </submittedName>
</protein>